<dbReference type="AlphaFoldDB" id="A0A0R3T7F2"/>
<dbReference type="EMBL" id="UZAE01001623">
    <property type="protein sequence ID" value="VDN98848.1"/>
    <property type="molecule type" value="Genomic_DNA"/>
</dbReference>
<name>A0A0R3T7F2_RODNA</name>
<protein>
    <submittedName>
        <fullName evidence="1 3">Uncharacterized protein</fullName>
    </submittedName>
</protein>
<dbReference type="Proteomes" id="UP000278807">
    <property type="component" value="Unassembled WGS sequence"/>
</dbReference>
<accession>A0A0R3T7F2</accession>
<evidence type="ECO:0000313" key="1">
    <source>
        <dbReference type="EMBL" id="VDN98848.1"/>
    </source>
</evidence>
<gene>
    <name evidence="1" type="ORF">HNAJ_LOCUS2989</name>
</gene>
<proteinExistence type="predicted"/>
<reference evidence="1 2" key="2">
    <citation type="submission" date="2018-11" db="EMBL/GenBank/DDBJ databases">
        <authorList>
            <consortium name="Pathogen Informatics"/>
        </authorList>
    </citation>
    <scope>NUCLEOTIDE SEQUENCE [LARGE SCALE GENOMIC DNA]</scope>
</reference>
<dbReference type="WBParaSite" id="HNAJ_0000299001-mRNA-1">
    <property type="protein sequence ID" value="HNAJ_0000299001-mRNA-1"/>
    <property type="gene ID" value="HNAJ_0000299001"/>
</dbReference>
<evidence type="ECO:0000313" key="2">
    <source>
        <dbReference type="Proteomes" id="UP000278807"/>
    </source>
</evidence>
<reference evidence="3" key="1">
    <citation type="submission" date="2017-02" db="UniProtKB">
        <authorList>
            <consortium name="WormBaseParasite"/>
        </authorList>
    </citation>
    <scope>IDENTIFICATION</scope>
</reference>
<sequence length="75" mass="8655">MSEAATYEGIRTKMIDCAQIILMPEAPFTKYYLIVRQEFTWKKKFFAKASAQLIDVSMSLGRKSSILEMPMSRNL</sequence>
<organism evidence="3">
    <name type="scientific">Rodentolepis nana</name>
    <name type="common">Dwarf tapeworm</name>
    <name type="synonym">Hymenolepis nana</name>
    <dbReference type="NCBI Taxonomy" id="102285"/>
    <lineage>
        <taxon>Eukaryota</taxon>
        <taxon>Metazoa</taxon>
        <taxon>Spiralia</taxon>
        <taxon>Lophotrochozoa</taxon>
        <taxon>Platyhelminthes</taxon>
        <taxon>Cestoda</taxon>
        <taxon>Eucestoda</taxon>
        <taxon>Cyclophyllidea</taxon>
        <taxon>Hymenolepididae</taxon>
        <taxon>Rodentolepis</taxon>
    </lineage>
</organism>
<evidence type="ECO:0000313" key="3">
    <source>
        <dbReference type="WBParaSite" id="HNAJ_0000299001-mRNA-1"/>
    </source>
</evidence>
<keyword evidence="2" id="KW-1185">Reference proteome</keyword>